<protein>
    <submittedName>
        <fullName evidence="3">Nicotinamidase-related amidase</fullName>
    </submittedName>
</protein>
<evidence type="ECO:0000313" key="3">
    <source>
        <dbReference type="EMBL" id="SOD61212.1"/>
    </source>
</evidence>
<dbReference type="CDD" id="cd01014">
    <property type="entry name" value="nicotinamidase_related"/>
    <property type="match status" value="1"/>
</dbReference>
<dbReference type="RefSeq" id="WP_097098439.1">
    <property type="nucleotide sequence ID" value="NZ_OCMY01000003.1"/>
</dbReference>
<dbReference type="OrthoDB" id="5294192at2"/>
<evidence type="ECO:0000313" key="4">
    <source>
        <dbReference type="Proteomes" id="UP000219271"/>
    </source>
</evidence>
<evidence type="ECO:0000256" key="1">
    <source>
        <dbReference type="ARBA" id="ARBA00022801"/>
    </source>
</evidence>
<dbReference type="EMBL" id="OCMY01000003">
    <property type="protein sequence ID" value="SOD61212.1"/>
    <property type="molecule type" value="Genomic_DNA"/>
</dbReference>
<dbReference type="Proteomes" id="UP000219271">
    <property type="component" value="Unassembled WGS sequence"/>
</dbReference>
<dbReference type="Pfam" id="PF00857">
    <property type="entry name" value="Isochorismatase"/>
    <property type="match status" value="1"/>
</dbReference>
<keyword evidence="4" id="KW-1185">Reference proteome</keyword>
<gene>
    <name evidence="3" type="ORF">SAMN06273570_5027</name>
</gene>
<dbReference type="PANTHER" id="PTHR43540">
    <property type="entry name" value="PEROXYUREIDOACRYLATE/UREIDOACRYLATE AMIDOHYDROLASE-RELATED"/>
    <property type="match status" value="1"/>
</dbReference>
<dbReference type="SUPFAM" id="SSF52499">
    <property type="entry name" value="Isochorismatase-like hydrolases"/>
    <property type="match status" value="1"/>
</dbReference>
<evidence type="ECO:0000259" key="2">
    <source>
        <dbReference type="Pfam" id="PF00857"/>
    </source>
</evidence>
<dbReference type="GO" id="GO:0016787">
    <property type="term" value="F:hydrolase activity"/>
    <property type="evidence" value="ECO:0007669"/>
    <property type="project" value="UniProtKB-KW"/>
</dbReference>
<dbReference type="InterPro" id="IPR000868">
    <property type="entry name" value="Isochorismatase-like_dom"/>
</dbReference>
<sequence>MQALIIIDLQKALCNQEPLPFNIQQIISNINELLCHAIERNYPVIFVQHEASFIPVGEEGWKILDELSVPDKAIFISKTTANAFLQTKLNASLNDLKVNHLLVCGYASEFCIDTTIRAAAALGYDITLISDAHTTHSKPHASAEAIILHENATLPELTSFNVKIDVAASREILTLK</sequence>
<dbReference type="InterPro" id="IPR036380">
    <property type="entry name" value="Isochorismatase-like_sf"/>
</dbReference>
<proteinExistence type="predicted"/>
<keyword evidence="1" id="KW-0378">Hydrolase</keyword>
<dbReference type="AlphaFoldDB" id="A0A286DRA5"/>
<feature type="domain" description="Isochorismatase-like" evidence="2">
    <location>
        <begin position="3"/>
        <end position="140"/>
    </location>
</feature>
<dbReference type="InterPro" id="IPR050272">
    <property type="entry name" value="Isochorismatase-like_hydrls"/>
</dbReference>
<organism evidence="3 4">
    <name type="scientific">Candidatus Pantoea floridensis</name>
    <dbReference type="NCBI Taxonomy" id="1938870"/>
    <lineage>
        <taxon>Bacteria</taxon>
        <taxon>Pseudomonadati</taxon>
        <taxon>Pseudomonadota</taxon>
        <taxon>Gammaproteobacteria</taxon>
        <taxon>Enterobacterales</taxon>
        <taxon>Erwiniaceae</taxon>
        <taxon>Pantoea</taxon>
    </lineage>
</organism>
<reference evidence="4" key="1">
    <citation type="submission" date="2017-09" db="EMBL/GenBank/DDBJ databases">
        <authorList>
            <person name="Varghese N."/>
            <person name="Submissions S."/>
        </authorList>
    </citation>
    <scope>NUCLEOTIDE SEQUENCE [LARGE SCALE GENOMIC DNA]</scope>
    <source>
        <strain evidence="4">JKS000234</strain>
    </source>
</reference>
<name>A0A286DRA5_9GAMM</name>
<dbReference type="Gene3D" id="3.40.50.850">
    <property type="entry name" value="Isochorismatase-like"/>
    <property type="match status" value="1"/>
</dbReference>
<accession>A0A286DRA5</accession>
<dbReference type="PANTHER" id="PTHR43540:SF14">
    <property type="entry name" value="ISOCHORISMATASE"/>
    <property type="match status" value="1"/>
</dbReference>